<name>A0A2P2QKK3_RHIMU</name>
<accession>A0A2P2QKK3</accession>
<proteinExistence type="predicted"/>
<reference evidence="1" key="1">
    <citation type="submission" date="2018-02" db="EMBL/GenBank/DDBJ databases">
        <title>Rhizophora mucronata_Transcriptome.</title>
        <authorList>
            <person name="Meera S.P."/>
            <person name="Sreeshan A."/>
            <person name="Augustine A."/>
        </authorList>
    </citation>
    <scope>NUCLEOTIDE SEQUENCE</scope>
    <source>
        <tissue evidence="1">Leaf</tissue>
    </source>
</reference>
<dbReference type="EMBL" id="GGEC01086941">
    <property type="protein sequence ID" value="MBX67425.1"/>
    <property type="molecule type" value="Transcribed_RNA"/>
</dbReference>
<organism evidence="1">
    <name type="scientific">Rhizophora mucronata</name>
    <name type="common">Asiatic mangrove</name>
    <dbReference type="NCBI Taxonomy" id="61149"/>
    <lineage>
        <taxon>Eukaryota</taxon>
        <taxon>Viridiplantae</taxon>
        <taxon>Streptophyta</taxon>
        <taxon>Embryophyta</taxon>
        <taxon>Tracheophyta</taxon>
        <taxon>Spermatophyta</taxon>
        <taxon>Magnoliopsida</taxon>
        <taxon>eudicotyledons</taxon>
        <taxon>Gunneridae</taxon>
        <taxon>Pentapetalae</taxon>
        <taxon>rosids</taxon>
        <taxon>fabids</taxon>
        <taxon>Malpighiales</taxon>
        <taxon>Rhizophoraceae</taxon>
        <taxon>Rhizophora</taxon>
    </lineage>
</organism>
<dbReference type="AlphaFoldDB" id="A0A2P2QKK3"/>
<evidence type="ECO:0000313" key="1">
    <source>
        <dbReference type="EMBL" id="MBX67425.1"/>
    </source>
</evidence>
<sequence>MSHTKEAYFRLATQVTYLDKNKFQEATIIKCHDKSKS</sequence>
<protein>
    <submittedName>
        <fullName evidence="1">Uncharacterized protein</fullName>
    </submittedName>
</protein>